<dbReference type="RefSeq" id="WP_130851127.1">
    <property type="nucleotide sequence ID" value="NZ_UYIG01000001.1"/>
</dbReference>
<dbReference type="PANTHER" id="PTHR30290">
    <property type="entry name" value="PERIPLASMIC BINDING COMPONENT OF ABC TRANSPORTER"/>
    <property type="match status" value="1"/>
</dbReference>
<dbReference type="CDD" id="cd08504">
    <property type="entry name" value="PBP2_OppA"/>
    <property type="match status" value="1"/>
</dbReference>
<dbReference type="Gene3D" id="3.10.105.10">
    <property type="entry name" value="Dipeptide-binding Protein, Domain 3"/>
    <property type="match status" value="1"/>
</dbReference>
<evidence type="ECO:0000256" key="3">
    <source>
        <dbReference type="ARBA" id="ARBA00022448"/>
    </source>
</evidence>
<comment type="similarity">
    <text evidence="2">Belongs to the bacterial solute-binding protein 5 family.</text>
</comment>
<evidence type="ECO:0000256" key="2">
    <source>
        <dbReference type="ARBA" id="ARBA00005695"/>
    </source>
</evidence>
<dbReference type="InterPro" id="IPR039424">
    <property type="entry name" value="SBP_5"/>
</dbReference>
<organism evidence="8 9">
    <name type="scientific">Lactiplantibacillus mudanjiangensis</name>
    <dbReference type="NCBI Taxonomy" id="1296538"/>
    <lineage>
        <taxon>Bacteria</taxon>
        <taxon>Bacillati</taxon>
        <taxon>Bacillota</taxon>
        <taxon>Bacilli</taxon>
        <taxon>Lactobacillales</taxon>
        <taxon>Lactobacillaceae</taxon>
        <taxon>Lactiplantibacillus</taxon>
    </lineage>
</organism>
<keyword evidence="3" id="KW-0813">Transport</keyword>
<feature type="chain" id="PRO_5039575917" evidence="6">
    <location>
        <begin position="22"/>
        <end position="542"/>
    </location>
</feature>
<protein>
    <submittedName>
        <fullName evidence="8">Lipoprotein, peptide binding protein OppA-like protein [Lactobacillus plantarum JDM1]</fullName>
    </submittedName>
</protein>
<dbReference type="SUPFAM" id="SSF53850">
    <property type="entry name" value="Periplasmic binding protein-like II"/>
    <property type="match status" value="1"/>
</dbReference>
<evidence type="ECO:0000256" key="4">
    <source>
        <dbReference type="ARBA" id="ARBA00022729"/>
    </source>
</evidence>
<comment type="subcellular location">
    <subcellularLocation>
        <location evidence="1">Cell envelope</location>
    </subcellularLocation>
</comment>
<gene>
    <name evidence="8" type="ORF">MUDAN_MDHGFNIF_00086</name>
</gene>
<keyword evidence="9" id="KW-1185">Reference proteome</keyword>
<dbReference type="InterPro" id="IPR030678">
    <property type="entry name" value="Peptide/Ni-bd"/>
</dbReference>
<accession>A0A660DTY6</accession>
<keyword evidence="5" id="KW-0571">Peptide transport</keyword>
<keyword evidence="5" id="KW-0653">Protein transport</keyword>
<dbReference type="Proteomes" id="UP000289996">
    <property type="component" value="Unassembled WGS sequence"/>
</dbReference>
<dbReference type="InterPro" id="IPR000914">
    <property type="entry name" value="SBP_5_dom"/>
</dbReference>
<reference evidence="8 9" key="1">
    <citation type="submission" date="2018-11" db="EMBL/GenBank/DDBJ databases">
        <authorList>
            <person name="Wuyts S."/>
        </authorList>
    </citation>
    <scope>NUCLEOTIDE SEQUENCE [LARGE SCALE GENOMIC DNA]</scope>
    <source>
        <strain evidence="8">Lactobacillus mudanjiangensis AMBF249</strain>
    </source>
</reference>
<dbReference type="GO" id="GO:1904680">
    <property type="term" value="F:peptide transmembrane transporter activity"/>
    <property type="evidence" value="ECO:0007669"/>
    <property type="project" value="TreeGrafter"/>
</dbReference>
<dbReference type="OrthoDB" id="403896at2"/>
<dbReference type="Gene3D" id="3.40.190.10">
    <property type="entry name" value="Periplasmic binding protein-like II"/>
    <property type="match status" value="1"/>
</dbReference>
<dbReference type="EMBL" id="UYIG01000001">
    <property type="protein sequence ID" value="VDG26649.1"/>
    <property type="molecule type" value="Genomic_DNA"/>
</dbReference>
<evidence type="ECO:0000313" key="9">
    <source>
        <dbReference type="Proteomes" id="UP000289996"/>
    </source>
</evidence>
<dbReference type="GO" id="GO:0030313">
    <property type="term" value="C:cell envelope"/>
    <property type="evidence" value="ECO:0007669"/>
    <property type="project" value="UniProtKB-SubCell"/>
</dbReference>
<evidence type="ECO:0000313" key="8">
    <source>
        <dbReference type="EMBL" id="VDG26649.1"/>
    </source>
</evidence>
<dbReference type="PANTHER" id="PTHR30290:SF10">
    <property type="entry name" value="PERIPLASMIC OLIGOPEPTIDE-BINDING PROTEIN-RELATED"/>
    <property type="match status" value="1"/>
</dbReference>
<dbReference type="AlphaFoldDB" id="A0A660DTY6"/>
<dbReference type="Pfam" id="PF00496">
    <property type="entry name" value="SBP_bac_5"/>
    <property type="match status" value="1"/>
</dbReference>
<sequence>MQTSKKWLSGLGLVALGLVLASCGQNKSTSSTTNKTLTVTASQAIATADPNKADDIASQAAIAQFMEGLYTTNQKGKIVPAIATKIVKPTNGGKTYTFNLRHNAKWSNGQAVTAADFVYSLQRQVNPKTKSQEVGHVAEIKNATAITSGKKAVSSLGAKAIGKYKLQITLKQKVPYFNYRLATEIYPLKQSFTEKYGNKYGTTATKTLSNGPYVLKDWDGTSDTWRYAKNTHYYAAKSVKIKNVKVQTVKTNTTAQNLFESNAVQVTQITGTQVASAQQGKLNKNLTITKLNQLYFMPWNQKRTLTKNADLRRAVSYALNRQSLVKNVLKDGSVAATSLVPTGNTKNPTTGKDFNTDTGNLYTYSPAKAKKYWRRAQASLGKKKITLQLLTNDNDVNKSVAEFIQAAIEKNLSGVTVNVKSVPLTNEISTLSKGNFDFATLSWSSDFQDPIDFLNKASVTNSVDFGKFKNTQYESLIAKITAGTQSKTARYQTMQQAAKLVAEKQGVTPLYQTAAAHLISSKVGGVHFTLLRDALYRYAYWK</sequence>
<feature type="domain" description="Solute-binding protein family 5" evidence="7">
    <location>
        <begin position="77"/>
        <end position="457"/>
    </location>
</feature>
<feature type="signal peptide" evidence="6">
    <location>
        <begin position="1"/>
        <end position="21"/>
    </location>
</feature>
<dbReference type="PIRSF" id="PIRSF002741">
    <property type="entry name" value="MppA"/>
    <property type="match status" value="1"/>
</dbReference>
<name>A0A660DTY6_9LACO</name>
<proteinExistence type="inferred from homology"/>
<keyword evidence="4 6" id="KW-0732">Signal</keyword>
<evidence type="ECO:0000259" key="7">
    <source>
        <dbReference type="Pfam" id="PF00496"/>
    </source>
</evidence>
<dbReference type="GO" id="GO:0042597">
    <property type="term" value="C:periplasmic space"/>
    <property type="evidence" value="ECO:0007669"/>
    <property type="project" value="UniProtKB-ARBA"/>
</dbReference>
<dbReference type="Gene3D" id="3.90.76.10">
    <property type="entry name" value="Dipeptide-binding Protein, Domain 1"/>
    <property type="match status" value="1"/>
</dbReference>
<dbReference type="GO" id="GO:0043190">
    <property type="term" value="C:ATP-binding cassette (ABC) transporter complex"/>
    <property type="evidence" value="ECO:0007669"/>
    <property type="project" value="InterPro"/>
</dbReference>
<evidence type="ECO:0000256" key="1">
    <source>
        <dbReference type="ARBA" id="ARBA00004196"/>
    </source>
</evidence>
<dbReference type="FunFam" id="3.90.76.10:FF:000001">
    <property type="entry name" value="Oligopeptide ABC transporter substrate-binding protein"/>
    <property type="match status" value="1"/>
</dbReference>
<dbReference type="GO" id="GO:0015833">
    <property type="term" value="P:peptide transport"/>
    <property type="evidence" value="ECO:0007669"/>
    <property type="project" value="UniProtKB-KW"/>
</dbReference>
<dbReference type="PROSITE" id="PS51257">
    <property type="entry name" value="PROKAR_LIPOPROTEIN"/>
    <property type="match status" value="1"/>
</dbReference>
<evidence type="ECO:0000256" key="5">
    <source>
        <dbReference type="ARBA" id="ARBA00022856"/>
    </source>
</evidence>
<keyword evidence="8" id="KW-0449">Lipoprotein</keyword>
<evidence type="ECO:0000256" key="6">
    <source>
        <dbReference type="SAM" id="SignalP"/>
    </source>
</evidence>